<dbReference type="AlphaFoldDB" id="W9HCR9"/>
<dbReference type="PANTHER" id="PTHR48090">
    <property type="entry name" value="UNDECAPRENYL-PHOSPHATE 4-DEOXY-4-FORMAMIDO-L-ARABINOSE TRANSFERASE-RELATED"/>
    <property type="match status" value="1"/>
</dbReference>
<accession>W9HCR9</accession>
<keyword evidence="3" id="KW-1185">Reference proteome</keyword>
<evidence type="ECO:0000313" key="3">
    <source>
        <dbReference type="Proteomes" id="UP000019486"/>
    </source>
</evidence>
<feature type="domain" description="Glycosyltransferase 2-like" evidence="1">
    <location>
        <begin position="2"/>
        <end position="172"/>
    </location>
</feature>
<dbReference type="Gene3D" id="3.90.550.10">
    <property type="entry name" value="Spore Coat Polysaccharide Biosynthesis Protein SpsA, Chain A"/>
    <property type="match status" value="1"/>
</dbReference>
<sequence length="266" mass="30284">MSVVMPVFNERGTFTTVMERLLAKTIEGLDMEVVVVESNSTDGTREQVQSFASHPKVKVVFEEKPRGKGHAVRTGLRHATGDFILIQDADLEYDIDDYDMLLEPLRSYRSAFVLGIRHGKGGHVWKIRQFSDQVALGNVMNLGHLFFTTLFNVVYGQKLRDPFTMYKVFRRECISGIEFECNRFDFDWELMAKLVRSGYTPLEIPVNYHSRSFTEGKKVTFFRDPLTWFRACFKYRFVSLKKGWAPASSATRSSVASASASATKGA</sequence>
<dbReference type="PANTHER" id="PTHR48090:SF7">
    <property type="entry name" value="RFBJ PROTEIN"/>
    <property type="match status" value="1"/>
</dbReference>
<proteinExistence type="predicted"/>
<gene>
    <name evidence="2" type="ORF">N825_01130</name>
</gene>
<name>W9HCR9_9PROT</name>
<keyword evidence="2" id="KW-0808">Transferase</keyword>
<comment type="caution">
    <text evidence="2">The sequence shown here is derived from an EMBL/GenBank/DDBJ whole genome shotgun (WGS) entry which is preliminary data.</text>
</comment>
<dbReference type="Proteomes" id="UP000019486">
    <property type="component" value="Unassembled WGS sequence"/>
</dbReference>
<dbReference type="STRING" id="1385369.N825_01130"/>
<dbReference type="InterPro" id="IPR050256">
    <property type="entry name" value="Glycosyltransferase_2"/>
</dbReference>
<dbReference type="Pfam" id="PF00535">
    <property type="entry name" value="Glycos_transf_2"/>
    <property type="match status" value="1"/>
</dbReference>
<dbReference type="InterPro" id="IPR029044">
    <property type="entry name" value="Nucleotide-diphossugar_trans"/>
</dbReference>
<organism evidence="2 3">
    <name type="scientific">Skermanella stibiiresistens SB22</name>
    <dbReference type="NCBI Taxonomy" id="1385369"/>
    <lineage>
        <taxon>Bacteria</taxon>
        <taxon>Pseudomonadati</taxon>
        <taxon>Pseudomonadota</taxon>
        <taxon>Alphaproteobacteria</taxon>
        <taxon>Rhodospirillales</taxon>
        <taxon>Azospirillaceae</taxon>
        <taxon>Skermanella</taxon>
    </lineage>
</organism>
<reference evidence="2 3" key="1">
    <citation type="submission" date="2013-08" db="EMBL/GenBank/DDBJ databases">
        <title>The genome sequence of Skermanella stibiiresistens.</title>
        <authorList>
            <person name="Zhu W."/>
            <person name="Wang G."/>
        </authorList>
    </citation>
    <scope>NUCLEOTIDE SEQUENCE [LARGE SCALE GENOMIC DNA]</scope>
    <source>
        <strain evidence="2 3">SB22</strain>
    </source>
</reference>
<dbReference type="SUPFAM" id="SSF53448">
    <property type="entry name" value="Nucleotide-diphospho-sugar transferases"/>
    <property type="match status" value="1"/>
</dbReference>
<dbReference type="CDD" id="cd04179">
    <property type="entry name" value="DPM_DPG-synthase_like"/>
    <property type="match status" value="1"/>
</dbReference>
<protein>
    <submittedName>
        <fullName evidence="2">Glycosyl transferase</fullName>
    </submittedName>
</protein>
<dbReference type="GO" id="GO:0016740">
    <property type="term" value="F:transferase activity"/>
    <property type="evidence" value="ECO:0007669"/>
    <property type="project" value="UniProtKB-KW"/>
</dbReference>
<evidence type="ECO:0000259" key="1">
    <source>
        <dbReference type="Pfam" id="PF00535"/>
    </source>
</evidence>
<evidence type="ECO:0000313" key="2">
    <source>
        <dbReference type="EMBL" id="EWY42531.1"/>
    </source>
</evidence>
<dbReference type="EMBL" id="AVFL01000001">
    <property type="protein sequence ID" value="EWY42531.1"/>
    <property type="molecule type" value="Genomic_DNA"/>
</dbReference>
<dbReference type="InterPro" id="IPR001173">
    <property type="entry name" value="Glyco_trans_2-like"/>
</dbReference>